<dbReference type="WBParaSite" id="SBAD_0001197501-mRNA-1">
    <property type="protein sequence ID" value="SBAD_0001197501-mRNA-1"/>
    <property type="gene ID" value="SBAD_0001197501"/>
</dbReference>
<evidence type="ECO:0000256" key="4">
    <source>
        <dbReference type="ARBA" id="ARBA00022737"/>
    </source>
</evidence>
<keyword evidence="2" id="KW-0698">rRNA processing</keyword>
<evidence type="ECO:0000313" key="8">
    <source>
        <dbReference type="WBParaSite" id="SBAD_0001197501-mRNA-1"/>
    </source>
</evidence>
<dbReference type="AlphaFoldDB" id="A0A183J6U0"/>
<accession>A0A183J6U0</accession>
<reference evidence="6 7" key="2">
    <citation type="submission" date="2018-11" db="EMBL/GenBank/DDBJ databases">
        <authorList>
            <consortium name="Pathogen Informatics"/>
        </authorList>
    </citation>
    <scope>NUCLEOTIDE SEQUENCE [LARGE SCALE GENOMIC DNA]</scope>
</reference>
<evidence type="ECO:0000256" key="3">
    <source>
        <dbReference type="ARBA" id="ARBA00022574"/>
    </source>
</evidence>
<dbReference type="OrthoDB" id="1935146at2759"/>
<keyword evidence="3" id="KW-0853">WD repeat</keyword>
<proteinExistence type="predicted"/>
<name>A0A183J6U0_9BILA</name>
<dbReference type="SUPFAM" id="SSF50978">
    <property type="entry name" value="WD40 repeat-like"/>
    <property type="match status" value="1"/>
</dbReference>
<dbReference type="GO" id="GO:0032040">
    <property type="term" value="C:small-subunit processome"/>
    <property type="evidence" value="ECO:0007669"/>
    <property type="project" value="TreeGrafter"/>
</dbReference>
<evidence type="ECO:0000256" key="1">
    <source>
        <dbReference type="ARBA" id="ARBA00004604"/>
    </source>
</evidence>
<dbReference type="GO" id="GO:0006364">
    <property type="term" value="P:rRNA processing"/>
    <property type="evidence" value="ECO:0007669"/>
    <property type="project" value="UniProtKB-KW"/>
</dbReference>
<gene>
    <name evidence="6" type="ORF">SBAD_LOCUS11588</name>
</gene>
<evidence type="ECO:0000256" key="5">
    <source>
        <dbReference type="ARBA" id="ARBA00023242"/>
    </source>
</evidence>
<dbReference type="GO" id="GO:0034388">
    <property type="term" value="C:Pwp2p-containing subcomplex of 90S preribosome"/>
    <property type="evidence" value="ECO:0007669"/>
    <property type="project" value="TreeGrafter"/>
</dbReference>
<protein>
    <submittedName>
        <fullName evidence="8">WD_REPEATS_REGION domain-containing protein</fullName>
    </submittedName>
</protein>
<dbReference type="Proteomes" id="UP000270296">
    <property type="component" value="Unassembled WGS sequence"/>
</dbReference>
<dbReference type="EMBL" id="UZAM01015978">
    <property type="protein sequence ID" value="VDP41327.1"/>
    <property type="molecule type" value="Genomic_DNA"/>
</dbReference>
<keyword evidence="7" id="KW-1185">Reference proteome</keyword>
<comment type="subcellular location">
    <subcellularLocation>
        <location evidence="1">Nucleus</location>
        <location evidence="1">Nucleolus</location>
    </subcellularLocation>
</comment>
<dbReference type="InterPro" id="IPR045161">
    <property type="entry name" value="Utp18"/>
</dbReference>
<reference evidence="8" key="1">
    <citation type="submission" date="2016-06" db="UniProtKB">
        <authorList>
            <consortium name="WormBaseParasite"/>
        </authorList>
    </citation>
    <scope>IDENTIFICATION</scope>
</reference>
<dbReference type="InterPro" id="IPR036322">
    <property type="entry name" value="WD40_repeat_dom_sf"/>
</dbReference>
<dbReference type="InterPro" id="IPR015943">
    <property type="entry name" value="WD40/YVTN_repeat-like_dom_sf"/>
</dbReference>
<dbReference type="Gene3D" id="2.130.10.10">
    <property type="entry name" value="YVTN repeat-like/Quinoprotein amine dehydrogenase"/>
    <property type="match status" value="1"/>
</dbReference>
<dbReference type="PANTHER" id="PTHR18359:SF0">
    <property type="entry name" value="U3 SMALL NUCLEOLAR RNA-ASSOCIATED PROTEIN 18 HOMOLOG"/>
    <property type="match status" value="1"/>
</dbReference>
<evidence type="ECO:0000313" key="6">
    <source>
        <dbReference type="EMBL" id="VDP41327.1"/>
    </source>
</evidence>
<evidence type="ECO:0000313" key="7">
    <source>
        <dbReference type="Proteomes" id="UP000270296"/>
    </source>
</evidence>
<keyword evidence="4" id="KW-0677">Repeat</keyword>
<sequence>RLISGDGEIYIWDVNSRTCQKKFFDKGCVSGLSLALSNDDRFLAAGSASGVVNVYNNQTVLTERSPKPVKVLMNLTTQANVLRFNPQGEILAFGSYVKFNSLKLVSIHIFPTFCLLITWLQLNCAKMTVFQNFPLVGNIGSIQCADFSLNSGYMCLGNFHGNSSLYRISEYDSY</sequence>
<keyword evidence="5" id="KW-0539">Nucleus</keyword>
<dbReference type="PANTHER" id="PTHR18359">
    <property type="entry name" value="WD-REPEAT PROTEIN-RELATED"/>
    <property type="match status" value="1"/>
</dbReference>
<evidence type="ECO:0000256" key="2">
    <source>
        <dbReference type="ARBA" id="ARBA00022552"/>
    </source>
</evidence>
<organism evidence="8">
    <name type="scientific">Soboliphyme baturini</name>
    <dbReference type="NCBI Taxonomy" id="241478"/>
    <lineage>
        <taxon>Eukaryota</taxon>
        <taxon>Metazoa</taxon>
        <taxon>Ecdysozoa</taxon>
        <taxon>Nematoda</taxon>
        <taxon>Enoplea</taxon>
        <taxon>Dorylaimia</taxon>
        <taxon>Dioctophymatida</taxon>
        <taxon>Dioctophymatoidea</taxon>
        <taxon>Soboliphymatidae</taxon>
        <taxon>Soboliphyme</taxon>
    </lineage>
</organism>